<protein>
    <recommendedName>
        <fullName evidence="4">Bacterial Pleckstrin homology domain-containing protein</fullName>
    </recommendedName>
</protein>
<keyword evidence="1" id="KW-0472">Membrane</keyword>
<dbReference type="RefSeq" id="WP_010854503.1">
    <property type="nucleotide sequence ID" value="NZ_AQHR01000065.1"/>
</dbReference>
<reference evidence="2 3" key="1">
    <citation type="submission" date="2013-02" db="EMBL/GenBank/DDBJ databases">
        <title>A novel strain isolated from Lonar lake, Maharashtra, India.</title>
        <authorList>
            <person name="Singh A."/>
        </authorList>
    </citation>
    <scope>NUCLEOTIDE SEQUENCE [LARGE SCALE GENOMIC DNA]</scope>
    <source>
        <strain evidence="2 3">AK24</strain>
    </source>
</reference>
<proteinExistence type="predicted"/>
<evidence type="ECO:0000313" key="3">
    <source>
        <dbReference type="Proteomes" id="UP000013909"/>
    </source>
</evidence>
<sequence>MVVHEKLDFRGSILMWGIILLEAPTLILLSTLYLTGHLGEDGWIVLLVVFGIMSAVFFLILSISVEIRADEKGLSYRNPPFFSNWKKIPLSDIRSANVTKSGGLLDYGGVGVRVSRKGTAYIFFSDHVLEINRNSTDKKLVFSTHRHQDFLRLIDLWAQEQDKS</sequence>
<dbReference type="STRING" id="1232681.ADIS_2366"/>
<keyword evidence="1" id="KW-0812">Transmembrane</keyword>
<dbReference type="OrthoDB" id="582675at2"/>
<organism evidence="2 3">
    <name type="scientific">Lunatimonas lonarensis</name>
    <dbReference type="NCBI Taxonomy" id="1232681"/>
    <lineage>
        <taxon>Bacteria</taxon>
        <taxon>Pseudomonadati</taxon>
        <taxon>Bacteroidota</taxon>
        <taxon>Cytophagia</taxon>
        <taxon>Cytophagales</taxon>
        <taxon>Cyclobacteriaceae</taxon>
    </lineage>
</organism>
<keyword evidence="1" id="KW-1133">Transmembrane helix</keyword>
<dbReference type="Proteomes" id="UP000013909">
    <property type="component" value="Unassembled WGS sequence"/>
</dbReference>
<comment type="caution">
    <text evidence="2">The sequence shown here is derived from an EMBL/GenBank/DDBJ whole genome shotgun (WGS) entry which is preliminary data.</text>
</comment>
<feature type="transmembrane region" description="Helical" evidence="1">
    <location>
        <begin position="42"/>
        <end position="65"/>
    </location>
</feature>
<dbReference type="AlphaFoldDB" id="R7ZSN7"/>
<dbReference type="EMBL" id="AQHR01000065">
    <property type="protein sequence ID" value="EON77156.1"/>
    <property type="molecule type" value="Genomic_DNA"/>
</dbReference>
<evidence type="ECO:0000313" key="2">
    <source>
        <dbReference type="EMBL" id="EON77156.1"/>
    </source>
</evidence>
<keyword evidence="3" id="KW-1185">Reference proteome</keyword>
<feature type="transmembrane region" description="Helical" evidence="1">
    <location>
        <begin position="12"/>
        <end position="36"/>
    </location>
</feature>
<gene>
    <name evidence="2" type="ORF">ADIS_2366</name>
</gene>
<accession>R7ZSN7</accession>
<evidence type="ECO:0008006" key="4">
    <source>
        <dbReference type="Google" id="ProtNLM"/>
    </source>
</evidence>
<name>R7ZSN7_9BACT</name>
<evidence type="ECO:0000256" key="1">
    <source>
        <dbReference type="SAM" id="Phobius"/>
    </source>
</evidence>